<dbReference type="EMBL" id="NBNE01001297">
    <property type="protein sequence ID" value="OWZ14620.1"/>
    <property type="molecule type" value="Genomic_DNA"/>
</dbReference>
<evidence type="ECO:0000313" key="2">
    <source>
        <dbReference type="Proteomes" id="UP000198211"/>
    </source>
</evidence>
<reference evidence="2" key="1">
    <citation type="submission" date="2017-03" db="EMBL/GenBank/DDBJ databases">
        <title>Phytopthora megakarya and P. palmivora, two closely related causual agents of cacao black pod achieved similar genome size and gene model numbers by different mechanisms.</title>
        <authorList>
            <person name="Ali S."/>
            <person name="Shao J."/>
            <person name="Larry D.J."/>
            <person name="Kronmiller B."/>
            <person name="Shen D."/>
            <person name="Strem M.D."/>
            <person name="Melnick R.L."/>
            <person name="Guiltinan M.J."/>
            <person name="Tyler B.M."/>
            <person name="Meinhardt L.W."/>
            <person name="Bailey B.A."/>
        </authorList>
    </citation>
    <scope>NUCLEOTIDE SEQUENCE [LARGE SCALE GENOMIC DNA]</scope>
    <source>
        <strain evidence="2">zdho120</strain>
    </source>
</reference>
<sequence>MNAAFKLGSVLNATSTIEQTYVNWVGPAQDTASSTACWRKARIAKTCPLGYESKLGMCWTQCPYSYPVKCGLECIRQNDDCGSAVFSKVSSLVSTGFGIASWSVYGDMSKWTKSFQRAFRCTKYMISLTRSLIKFLRNINIWYPETPQDKLLTILYQIDNVIIDIPVAITYCMGSKVPMKVKYADSVITTAEYILREVMWHGDYIVSSWSNFKNFMKKIAFGDAIDSLNGTDIKSLKSALKSNSTCGYDMKRLLDRTWMTVAELRRLNPQISEDDIRVIMSHSNLVLNDIPIATNNCMDELLEKSDEYTAYATRDKLRKTFGAIVDDLISSGTSNNGTLLTAGEYAFKIADRAIGYWSIWDPFYISSLISEYVEPICGPTQLIGEIDDGNAEKALGMKTARDAFNNSEGMWTKVGDGTVTITFKSVDTKDVSVNIKSGGYKVDEVDVPAGKTVNWTSNSTVLGGKTLYLDRWRPGFLGLPGTRGGSLMLWIPHSTQGGSLQLNAMLNVS</sequence>
<accession>A0A225WCR0</accession>
<proteinExistence type="predicted"/>
<name>A0A225WCR0_9STRA</name>
<keyword evidence="2" id="KW-1185">Reference proteome</keyword>
<dbReference type="Proteomes" id="UP000198211">
    <property type="component" value="Unassembled WGS sequence"/>
</dbReference>
<protein>
    <submittedName>
        <fullName evidence="1">Uncharacterized protein</fullName>
    </submittedName>
</protein>
<organism evidence="1 2">
    <name type="scientific">Phytophthora megakarya</name>
    <dbReference type="NCBI Taxonomy" id="4795"/>
    <lineage>
        <taxon>Eukaryota</taxon>
        <taxon>Sar</taxon>
        <taxon>Stramenopiles</taxon>
        <taxon>Oomycota</taxon>
        <taxon>Peronosporomycetes</taxon>
        <taxon>Peronosporales</taxon>
        <taxon>Peronosporaceae</taxon>
        <taxon>Phytophthora</taxon>
    </lineage>
</organism>
<dbReference type="OrthoDB" id="110718at2759"/>
<gene>
    <name evidence="1" type="ORF">PHMEG_00011872</name>
</gene>
<comment type="caution">
    <text evidence="1">The sequence shown here is derived from an EMBL/GenBank/DDBJ whole genome shotgun (WGS) entry which is preliminary data.</text>
</comment>
<evidence type="ECO:0000313" key="1">
    <source>
        <dbReference type="EMBL" id="OWZ14620.1"/>
    </source>
</evidence>
<dbReference type="AlphaFoldDB" id="A0A225WCR0"/>